<feature type="non-terminal residue" evidence="2">
    <location>
        <position position="79"/>
    </location>
</feature>
<sequence>MTAEATADLQNEVASWPQVSDVFFVSKPAAFDEALVLFSNDEAMLRVLEENPDLLPASLRVQPTDPEDYDLIVIRLESP</sequence>
<organism evidence="2">
    <name type="scientific">marine sediment metagenome</name>
    <dbReference type="NCBI Taxonomy" id="412755"/>
    <lineage>
        <taxon>unclassified sequences</taxon>
        <taxon>metagenomes</taxon>
        <taxon>ecological metagenomes</taxon>
    </lineage>
</organism>
<protein>
    <recommendedName>
        <fullName evidence="1">FtsX extracellular domain-containing protein</fullName>
    </recommendedName>
</protein>
<feature type="domain" description="FtsX extracellular" evidence="1">
    <location>
        <begin position="2"/>
        <end position="76"/>
    </location>
</feature>
<dbReference type="Pfam" id="PF18075">
    <property type="entry name" value="FtsX_ECD"/>
    <property type="match status" value="1"/>
</dbReference>
<comment type="caution">
    <text evidence="2">The sequence shown here is derived from an EMBL/GenBank/DDBJ whole genome shotgun (WGS) entry which is preliminary data.</text>
</comment>
<evidence type="ECO:0000313" key="2">
    <source>
        <dbReference type="EMBL" id="GAH15210.1"/>
    </source>
</evidence>
<dbReference type="Gene3D" id="3.30.70.3040">
    <property type="match status" value="1"/>
</dbReference>
<gene>
    <name evidence="2" type="ORF">S01H4_61965</name>
</gene>
<proteinExistence type="predicted"/>
<dbReference type="EMBL" id="BART01036859">
    <property type="protein sequence ID" value="GAH15210.1"/>
    <property type="molecule type" value="Genomic_DNA"/>
</dbReference>
<dbReference type="InterPro" id="IPR040690">
    <property type="entry name" value="FtsX_ECD"/>
</dbReference>
<accession>X1E471</accession>
<reference evidence="2" key="1">
    <citation type="journal article" date="2014" name="Front. Microbiol.">
        <title>High frequency of phylogenetically diverse reductive dehalogenase-homologous genes in deep subseafloor sedimentary metagenomes.</title>
        <authorList>
            <person name="Kawai M."/>
            <person name="Futagami T."/>
            <person name="Toyoda A."/>
            <person name="Takaki Y."/>
            <person name="Nishi S."/>
            <person name="Hori S."/>
            <person name="Arai W."/>
            <person name="Tsubouchi T."/>
            <person name="Morono Y."/>
            <person name="Uchiyama I."/>
            <person name="Ito T."/>
            <person name="Fujiyama A."/>
            <person name="Inagaki F."/>
            <person name="Takami H."/>
        </authorList>
    </citation>
    <scope>NUCLEOTIDE SEQUENCE</scope>
    <source>
        <strain evidence="2">Expedition CK06-06</strain>
    </source>
</reference>
<evidence type="ECO:0000259" key="1">
    <source>
        <dbReference type="Pfam" id="PF18075"/>
    </source>
</evidence>
<dbReference type="AlphaFoldDB" id="X1E471"/>
<name>X1E471_9ZZZZ</name>